<accession>A0A835I3Z7</accession>
<dbReference type="SUPFAM" id="SSF81383">
    <property type="entry name" value="F-box domain"/>
    <property type="match status" value="1"/>
</dbReference>
<dbReference type="InterPro" id="IPR001810">
    <property type="entry name" value="F-box_dom"/>
</dbReference>
<dbReference type="InterPro" id="IPR005174">
    <property type="entry name" value="KIB1-4_b-propeller"/>
</dbReference>
<sequence>MDYLLTLPEHLLDMTARLLSLPDLIRFGCVCKEFKIICGPLQFRNHLPWLIVPHQDCVINKPGKMAFNDKDVGFFSLCDGKIYKAEMPELTNRRICGSFQGGWLMIVHENSEVQLFNPFSRSLVCLPPLTEFPGVQGILLREEGGHVIGFDLGWSCHRIRLLVVR</sequence>
<keyword evidence="4" id="KW-1185">Reference proteome</keyword>
<dbReference type="PANTHER" id="PTHR44259">
    <property type="entry name" value="OS07G0183000 PROTEIN-RELATED"/>
    <property type="match status" value="1"/>
</dbReference>
<evidence type="ECO:0000259" key="2">
    <source>
        <dbReference type="Pfam" id="PF03478"/>
    </source>
</evidence>
<organism evidence="3 4">
    <name type="scientific">Coptis chinensis</name>
    <dbReference type="NCBI Taxonomy" id="261450"/>
    <lineage>
        <taxon>Eukaryota</taxon>
        <taxon>Viridiplantae</taxon>
        <taxon>Streptophyta</taxon>
        <taxon>Embryophyta</taxon>
        <taxon>Tracheophyta</taxon>
        <taxon>Spermatophyta</taxon>
        <taxon>Magnoliopsida</taxon>
        <taxon>Ranunculales</taxon>
        <taxon>Ranunculaceae</taxon>
        <taxon>Coptidoideae</taxon>
        <taxon>Coptis</taxon>
    </lineage>
</organism>
<evidence type="ECO:0000313" key="3">
    <source>
        <dbReference type="EMBL" id="KAF9608713.1"/>
    </source>
</evidence>
<evidence type="ECO:0000259" key="1">
    <source>
        <dbReference type="Pfam" id="PF00646"/>
    </source>
</evidence>
<gene>
    <name evidence="3" type="ORF">IFM89_010845</name>
</gene>
<feature type="domain" description="F-box" evidence="1">
    <location>
        <begin position="4"/>
        <end position="39"/>
    </location>
</feature>
<dbReference type="InterPro" id="IPR050942">
    <property type="entry name" value="F-box_BR-signaling"/>
</dbReference>
<dbReference type="OrthoDB" id="642536at2759"/>
<reference evidence="3 4" key="1">
    <citation type="submission" date="2020-10" db="EMBL/GenBank/DDBJ databases">
        <title>The Coptis chinensis genome and diversification of protoberbering-type alkaloids.</title>
        <authorList>
            <person name="Wang B."/>
            <person name="Shu S."/>
            <person name="Song C."/>
            <person name="Liu Y."/>
        </authorList>
    </citation>
    <scope>NUCLEOTIDE SEQUENCE [LARGE SCALE GENOMIC DNA]</scope>
    <source>
        <strain evidence="3">HL-2020</strain>
        <tissue evidence="3">Leaf</tissue>
    </source>
</reference>
<comment type="caution">
    <text evidence="3">The sequence shown here is derived from an EMBL/GenBank/DDBJ whole genome shotgun (WGS) entry which is preliminary data.</text>
</comment>
<dbReference type="InterPro" id="IPR036047">
    <property type="entry name" value="F-box-like_dom_sf"/>
</dbReference>
<evidence type="ECO:0008006" key="5">
    <source>
        <dbReference type="Google" id="ProtNLM"/>
    </source>
</evidence>
<dbReference type="Pfam" id="PF00646">
    <property type="entry name" value="F-box"/>
    <property type="match status" value="1"/>
</dbReference>
<proteinExistence type="predicted"/>
<protein>
    <recommendedName>
        <fullName evidence="5">F-box domain-containing protein</fullName>
    </recommendedName>
</protein>
<dbReference type="CDD" id="cd09917">
    <property type="entry name" value="F-box_SF"/>
    <property type="match status" value="1"/>
</dbReference>
<name>A0A835I3Z7_9MAGN</name>
<evidence type="ECO:0000313" key="4">
    <source>
        <dbReference type="Proteomes" id="UP000631114"/>
    </source>
</evidence>
<dbReference type="EMBL" id="JADFTS010000004">
    <property type="protein sequence ID" value="KAF9608713.1"/>
    <property type="molecule type" value="Genomic_DNA"/>
</dbReference>
<dbReference type="Proteomes" id="UP000631114">
    <property type="component" value="Unassembled WGS sequence"/>
</dbReference>
<dbReference type="Pfam" id="PF03478">
    <property type="entry name" value="Beta-prop_KIB1-4"/>
    <property type="match status" value="1"/>
</dbReference>
<dbReference type="AlphaFoldDB" id="A0A835I3Z7"/>
<feature type="domain" description="KIB1-4 beta-propeller" evidence="2">
    <location>
        <begin position="74"/>
        <end position="140"/>
    </location>
</feature>